<dbReference type="AlphaFoldDB" id="A0A152A2E5"/>
<protein>
    <submittedName>
        <fullName evidence="1">Uncharacterized protein</fullName>
    </submittedName>
</protein>
<dbReference type="OrthoDB" id="20114at2759"/>
<accession>A0A152A2E5</accession>
<reference evidence="1 2" key="1">
    <citation type="submission" date="2015-12" db="EMBL/GenBank/DDBJ databases">
        <title>Dictyostelia acquired genes for synthesis and detection of signals that induce cell-type specialization by lateral gene transfer from prokaryotes.</title>
        <authorList>
            <person name="Gloeckner G."/>
            <person name="Schaap P."/>
        </authorList>
    </citation>
    <scope>NUCLEOTIDE SEQUENCE [LARGE SCALE GENOMIC DNA]</scope>
    <source>
        <strain evidence="1 2">TK</strain>
    </source>
</reference>
<name>A0A152A2E5_TIELA</name>
<dbReference type="EMBL" id="LODT01000016">
    <property type="protein sequence ID" value="KYR00287.1"/>
    <property type="molecule type" value="Genomic_DNA"/>
</dbReference>
<evidence type="ECO:0000313" key="1">
    <source>
        <dbReference type="EMBL" id="KYR00287.1"/>
    </source>
</evidence>
<sequence length="220" mass="25274">MIYNNLSLIQKKCIIPIKEFFKILCFCIQCANDGTDDDSDECKEPMTRVKLGYRGKDIWIETFGINFHQTFGKFSILLDQDDQVVPINKNGELFEPLDPEKKYRIVVNRFGSSDEKWKQFNQSEIEKIKNKKSKLASLKKSLSSTSLSIHDSISGSKTNCNEIEMENLNSIEEDSSSSSLDNILIVTQEEEEDQHIDNFQNSTFKIIQELAKDDTDNKPV</sequence>
<evidence type="ECO:0000313" key="2">
    <source>
        <dbReference type="Proteomes" id="UP000076078"/>
    </source>
</evidence>
<organism evidence="1 2">
    <name type="scientific">Tieghemostelium lacteum</name>
    <name type="common">Slime mold</name>
    <name type="synonym">Dictyostelium lacteum</name>
    <dbReference type="NCBI Taxonomy" id="361077"/>
    <lineage>
        <taxon>Eukaryota</taxon>
        <taxon>Amoebozoa</taxon>
        <taxon>Evosea</taxon>
        <taxon>Eumycetozoa</taxon>
        <taxon>Dictyostelia</taxon>
        <taxon>Dictyosteliales</taxon>
        <taxon>Raperosteliaceae</taxon>
        <taxon>Tieghemostelium</taxon>
    </lineage>
</organism>
<dbReference type="Proteomes" id="UP000076078">
    <property type="component" value="Unassembled WGS sequence"/>
</dbReference>
<dbReference type="InParanoid" id="A0A152A2E5"/>
<proteinExistence type="predicted"/>
<comment type="caution">
    <text evidence="1">The sequence shown here is derived from an EMBL/GenBank/DDBJ whole genome shotgun (WGS) entry which is preliminary data.</text>
</comment>
<gene>
    <name evidence="1" type="ORF">DLAC_03453</name>
</gene>
<keyword evidence="2" id="KW-1185">Reference proteome</keyword>